<evidence type="ECO:0000313" key="3">
    <source>
        <dbReference type="Proteomes" id="UP000694424"/>
    </source>
</evidence>
<keyword evidence="3" id="KW-1185">Reference proteome</keyword>
<dbReference type="Pfam" id="PF03762">
    <property type="entry name" value="VOMI"/>
    <property type="match status" value="1"/>
</dbReference>
<dbReference type="InterPro" id="IPR005515">
    <property type="entry name" value="VOMI"/>
</dbReference>
<dbReference type="GO" id="GO:0005615">
    <property type="term" value="C:extracellular space"/>
    <property type="evidence" value="ECO:0007669"/>
    <property type="project" value="TreeGrafter"/>
</dbReference>
<organism evidence="2 3">
    <name type="scientific">Apteryx owenii</name>
    <name type="common">Little spotted kiwi</name>
    <dbReference type="NCBI Taxonomy" id="8824"/>
    <lineage>
        <taxon>Eukaryota</taxon>
        <taxon>Metazoa</taxon>
        <taxon>Chordata</taxon>
        <taxon>Craniata</taxon>
        <taxon>Vertebrata</taxon>
        <taxon>Euteleostomi</taxon>
        <taxon>Archelosauria</taxon>
        <taxon>Archosauria</taxon>
        <taxon>Dinosauria</taxon>
        <taxon>Saurischia</taxon>
        <taxon>Theropoda</taxon>
        <taxon>Coelurosauria</taxon>
        <taxon>Aves</taxon>
        <taxon>Palaeognathae</taxon>
        <taxon>Apterygiformes</taxon>
        <taxon>Apterygidae</taxon>
        <taxon>Apteryx</taxon>
    </lineage>
</organism>
<dbReference type="Ensembl" id="ENSAOWT00000032503.1">
    <property type="protein sequence ID" value="ENSAOWP00000028694.1"/>
    <property type="gene ID" value="ENSAOWG00000019331.1"/>
</dbReference>
<dbReference type="SUPFAM" id="SSF51092">
    <property type="entry name" value="Vitelline membrane outer protein-I (VMO-I)"/>
    <property type="match status" value="1"/>
</dbReference>
<feature type="chain" id="PRO_5034387886" evidence="1">
    <location>
        <begin position="19"/>
        <end position="206"/>
    </location>
</feature>
<dbReference type="CDD" id="cd00220">
    <property type="entry name" value="VMO-I"/>
    <property type="match status" value="1"/>
</dbReference>
<proteinExistence type="predicted"/>
<feature type="signal peptide" evidence="1">
    <location>
        <begin position="1"/>
        <end position="18"/>
    </location>
</feature>
<keyword evidence="1" id="KW-0732">Signal</keyword>
<dbReference type="Gene3D" id="2.100.10.20">
    <property type="entry name" value="Vitelline membrane outer layer protein I (VOMI)"/>
    <property type="match status" value="1"/>
</dbReference>
<dbReference type="AlphaFoldDB" id="A0A8B9QPN2"/>
<protein>
    <submittedName>
        <fullName evidence="2">Vitelline membrane outer layer 1 homolog</fullName>
    </submittedName>
</protein>
<reference evidence="2" key="2">
    <citation type="submission" date="2025-09" db="UniProtKB">
        <authorList>
            <consortium name="Ensembl"/>
        </authorList>
    </citation>
    <scope>IDENTIFICATION</scope>
</reference>
<evidence type="ECO:0000313" key="2">
    <source>
        <dbReference type="Ensembl" id="ENSAOWP00000028694.1"/>
    </source>
</evidence>
<sequence>MLGGQVLLLLAGLAGTAGGGHDPGWGPHTASVIEVANGGPWGEWAWPEMCPEGSYAGGVSFKVKPPQQRTRPPSDDTALNGIRLHCFPWGARDGGDSVVESQSGRWGHWSEPRWCPHQGHVVGFALRVQAPRHRFLSDEVAATNARFACSDGQVLEGPGPDWGEWGGWSPPCPGAVCGVQTRQEPPRGLKRDDTALNDLRLFCCDG</sequence>
<dbReference type="InterPro" id="IPR036706">
    <property type="entry name" value="VOMI_sf"/>
</dbReference>
<dbReference type="Proteomes" id="UP000694424">
    <property type="component" value="Unplaced"/>
</dbReference>
<dbReference type="PANTHER" id="PTHR18841">
    <property type="entry name" value="VITELLINE MEMBRANE OUTER LAYER PROTEIN I-RELATED"/>
    <property type="match status" value="1"/>
</dbReference>
<name>A0A8B9QPN2_APTOW</name>
<evidence type="ECO:0000256" key="1">
    <source>
        <dbReference type="SAM" id="SignalP"/>
    </source>
</evidence>
<reference evidence="2" key="1">
    <citation type="submission" date="2025-08" db="UniProtKB">
        <authorList>
            <consortium name="Ensembl"/>
        </authorList>
    </citation>
    <scope>IDENTIFICATION</scope>
</reference>
<dbReference type="PANTHER" id="PTHR18841:SF2">
    <property type="entry name" value="VITELLINE MEMBRANE OUTER LAYER PROTEIN 1 HOMOLOG"/>
    <property type="match status" value="1"/>
</dbReference>
<accession>A0A8B9QPN2</accession>